<dbReference type="SUPFAM" id="SSF53850">
    <property type="entry name" value="Periplasmic binding protein-like II"/>
    <property type="match status" value="1"/>
</dbReference>
<protein>
    <recommendedName>
        <fullName evidence="5">Extracellular solute-binding protein</fullName>
    </recommendedName>
</protein>
<dbReference type="PANTHER" id="PTHR43649">
    <property type="entry name" value="ARABINOSE-BINDING PROTEIN-RELATED"/>
    <property type="match status" value="1"/>
</dbReference>
<dbReference type="AlphaFoldDB" id="A0AAE3FFJ3"/>
<comment type="caution">
    <text evidence="3">The sequence shown here is derived from an EMBL/GenBank/DDBJ whole genome shotgun (WGS) entry which is preliminary data.</text>
</comment>
<evidence type="ECO:0000313" key="4">
    <source>
        <dbReference type="Proteomes" id="UP001139365"/>
    </source>
</evidence>
<dbReference type="PROSITE" id="PS51257">
    <property type="entry name" value="PROKAR_LIPOPROTEIN"/>
    <property type="match status" value="1"/>
</dbReference>
<dbReference type="Proteomes" id="UP001139365">
    <property type="component" value="Unassembled WGS sequence"/>
</dbReference>
<feature type="signal peptide" evidence="2">
    <location>
        <begin position="1"/>
        <end position="19"/>
    </location>
</feature>
<gene>
    <name evidence="3" type="ORF">MR241_01255</name>
</gene>
<dbReference type="Gene3D" id="3.40.190.10">
    <property type="entry name" value="Periplasmic binding protein-like II"/>
    <property type="match status" value="1"/>
</dbReference>
<dbReference type="EMBL" id="JALEMU010000023">
    <property type="protein sequence ID" value="MCI5754903.1"/>
    <property type="molecule type" value="Genomic_DNA"/>
</dbReference>
<keyword evidence="1 2" id="KW-0732">Signal</keyword>
<dbReference type="InterPro" id="IPR050490">
    <property type="entry name" value="Bact_solute-bd_prot1"/>
</dbReference>
<evidence type="ECO:0008006" key="5">
    <source>
        <dbReference type="Google" id="ProtNLM"/>
    </source>
</evidence>
<evidence type="ECO:0000313" key="3">
    <source>
        <dbReference type="EMBL" id="MCI5754903.1"/>
    </source>
</evidence>
<proteinExistence type="predicted"/>
<reference evidence="3 4" key="1">
    <citation type="submission" date="2022-03" db="EMBL/GenBank/DDBJ databases">
        <title>Metagenome-assembled genomes from swine fecal metagenomes.</title>
        <authorList>
            <person name="Holman D.B."/>
            <person name="Kommadath A."/>
        </authorList>
    </citation>
    <scope>NUCLEOTIDE SEQUENCE [LARGE SCALE GENOMIC DNA]</scope>
    <source>
        <strain evidence="3">SUG147</strain>
    </source>
</reference>
<organism evidence="3 4">
    <name type="scientific">Candidatus Colimorpha enterica</name>
    <dbReference type="NCBI Taxonomy" id="3083063"/>
    <lineage>
        <taxon>Bacteria</taxon>
        <taxon>Pseudomonadati</taxon>
        <taxon>Bacteroidota</taxon>
        <taxon>Bacteroidia</taxon>
        <taxon>Bacteroidales</taxon>
        <taxon>Candidatus Colimorpha</taxon>
    </lineage>
</organism>
<evidence type="ECO:0000256" key="1">
    <source>
        <dbReference type="ARBA" id="ARBA00022729"/>
    </source>
</evidence>
<name>A0AAE3FFJ3_9BACT</name>
<dbReference type="PANTHER" id="PTHR43649:SF33">
    <property type="entry name" value="POLYGALACTURONAN_RHAMNOGALACTURONAN-BINDING PROTEIN YTCQ"/>
    <property type="match status" value="1"/>
</dbReference>
<feature type="chain" id="PRO_5042001339" description="Extracellular solute-binding protein" evidence="2">
    <location>
        <begin position="20"/>
        <end position="489"/>
    </location>
</feature>
<evidence type="ECO:0000256" key="2">
    <source>
        <dbReference type="SAM" id="SignalP"/>
    </source>
</evidence>
<sequence length="489" mass="53969">MRRSFAALLAVLAAVSALAGCGTKKPGGAKTSDDGYTAEYVPEISRGDYNGASVTVMCRDPEMAWGEMAVISDEQSTAVLGDAAYRRNKRLENDYNVKLNFVTYNDETASGGSFYRTISDNLSAYDDICDICIPGIMDAATLASAGAFVDLSSGDVPHLDLEKPWWNKTLNDSMRILNRQYFAISDALLNDKLDTYVMFFNKTLFADSKLDAPYTLVDSGEWTIDAFAKIVKSYGSDLNGNGTPDYEDAYGLVGMIYDVFYVGSGITGAYLDEKTGLPAITPFSDKTDNIYGKVRDIVSGSRYNTYSIGQEPLFNNDINDTFRAAFDEKSLFMCGPLSFYFNIITEMTSDVGLLPCPKYDENQKEYRHRAGYTGSTAITVLTSVRDRERAGVMLEAFCAGAKNYVSPAFYDTLLTNRYAQDEESKRMISLVIDTEIFDLDQIFKWGTILERLQLSLSSGAGSVATLYARYAAAAEAKLRETIDSYSQLK</sequence>
<accession>A0AAE3FFJ3</accession>